<proteinExistence type="predicted"/>
<dbReference type="AlphaFoldDB" id="A0A6A6WZB4"/>
<accession>A0A6A6WZB4</accession>
<name>A0A6A6WZB4_9PLEO</name>
<protein>
    <recommendedName>
        <fullName evidence="4">GIY-YIG domain-containing protein</fullName>
    </recommendedName>
</protein>
<sequence length="110" mass="12320">MSTRTSTLAFAMFESLSDVVLANVWGVYVLVLKKPRRRDLMYIGSGTASHRGLRARLYEHEHGVLCPRYVADAQRAVCRTYHKALLAYCSNIPVYRTVIVAVEAALSAVF</sequence>
<reference evidence="2" key="1">
    <citation type="journal article" date="2020" name="Stud. Mycol.">
        <title>101 Dothideomycetes genomes: a test case for predicting lifestyles and emergence of pathogens.</title>
        <authorList>
            <person name="Haridas S."/>
            <person name="Albert R."/>
            <person name="Binder M."/>
            <person name="Bloem J."/>
            <person name="Labutti K."/>
            <person name="Salamov A."/>
            <person name="Andreopoulos B."/>
            <person name="Baker S."/>
            <person name="Barry K."/>
            <person name="Bills G."/>
            <person name="Bluhm B."/>
            <person name="Cannon C."/>
            <person name="Castanera R."/>
            <person name="Culley D."/>
            <person name="Daum C."/>
            <person name="Ezra D."/>
            <person name="Gonzalez J."/>
            <person name="Henrissat B."/>
            <person name="Kuo A."/>
            <person name="Liang C."/>
            <person name="Lipzen A."/>
            <person name="Lutzoni F."/>
            <person name="Magnuson J."/>
            <person name="Mondo S."/>
            <person name="Nolan M."/>
            <person name="Ohm R."/>
            <person name="Pangilinan J."/>
            <person name="Park H.-J."/>
            <person name="Ramirez L."/>
            <person name="Alfaro M."/>
            <person name="Sun H."/>
            <person name="Tritt A."/>
            <person name="Yoshinaga Y."/>
            <person name="Zwiers L.-H."/>
            <person name="Turgeon B."/>
            <person name="Goodwin S."/>
            <person name="Spatafora J."/>
            <person name="Crous P."/>
            <person name="Grigoriev I."/>
        </authorList>
    </citation>
    <scope>NUCLEOTIDE SEQUENCE</scope>
    <source>
        <strain evidence="2">CBS 109.77</strain>
    </source>
</reference>
<dbReference type="EMBL" id="MU002149">
    <property type="protein sequence ID" value="KAF2789274.1"/>
    <property type="molecule type" value="Genomic_DNA"/>
</dbReference>
<dbReference type="OrthoDB" id="3942339at2759"/>
<keyword evidence="1" id="KW-0472">Membrane</keyword>
<evidence type="ECO:0000313" key="3">
    <source>
        <dbReference type="Proteomes" id="UP000799757"/>
    </source>
</evidence>
<keyword evidence="1" id="KW-1133">Transmembrane helix</keyword>
<gene>
    <name evidence="2" type="ORF">K505DRAFT_365742</name>
</gene>
<evidence type="ECO:0000313" key="2">
    <source>
        <dbReference type="EMBL" id="KAF2789274.1"/>
    </source>
</evidence>
<feature type="transmembrane region" description="Helical" evidence="1">
    <location>
        <begin position="6"/>
        <end position="31"/>
    </location>
</feature>
<keyword evidence="3" id="KW-1185">Reference proteome</keyword>
<keyword evidence="1" id="KW-0812">Transmembrane</keyword>
<evidence type="ECO:0000256" key="1">
    <source>
        <dbReference type="SAM" id="Phobius"/>
    </source>
</evidence>
<dbReference type="Proteomes" id="UP000799757">
    <property type="component" value="Unassembled WGS sequence"/>
</dbReference>
<organism evidence="2 3">
    <name type="scientific">Melanomma pulvis-pyrius CBS 109.77</name>
    <dbReference type="NCBI Taxonomy" id="1314802"/>
    <lineage>
        <taxon>Eukaryota</taxon>
        <taxon>Fungi</taxon>
        <taxon>Dikarya</taxon>
        <taxon>Ascomycota</taxon>
        <taxon>Pezizomycotina</taxon>
        <taxon>Dothideomycetes</taxon>
        <taxon>Pleosporomycetidae</taxon>
        <taxon>Pleosporales</taxon>
        <taxon>Melanommataceae</taxon>
        <taxon>Melanomma</taxon>
    </lineage>
</organism>
<evidence type="ECO:0008006" key="4">
    <source>
        <dbReference type="Google" id="ProtNLM"/>
    </source>
</evidence>